<proteinExistence type="predicted"/>
<feature type="region of interest" description="Disordered" evidence="1">
    <location>
        <begin position="1"/>
        <end position="77"/>
    </location>
</feature>
<feature type="compositionally biased region" description="Basic and acidic residues" evidence="1">
    <location>
        <begin position="59"/>
        <end position="69"/>
    </location>
</feature>
<evidence type="ECO:0000256" key="1">
    <source>
        <dbReference type="SAM" id="MobiDB-lite"/>
    </source>
</evidence>
<dbReference type="Proteomes" id="UP001620626">
    <property type="component" value="Unassembled WGS sequence"/>
</dbReference>
<comment type="caution">
    <text evidence="2">The sequence shown here is derived from an EMBL/GenBank/DDBJ whole genome shotgun (WGS) entry which is preliminary data.</text>
</comment>
<reference evidence="2 3" key="1">
    <citation type="submission" date="2024-10" db="EMBL/GenBank/DDBJ databases">
        <authorList>
            <person name="Kim D."/>
        </authorList>
    </citation>
    <scope>NUCLEOTIDE SEQUENCE [LARGE SCALE GENOMIC DNA]</scope>
    <source>
        <strain evidence="2">BH-2024</strain>
    </source>
</reference>
<protein>
    <submittedName>
        <fullName evidence="2">Uncharacterized protein</fullName>
    </submittedName>
</protein>
<feature type="region of interest" description="Disordered" evidence="1">
    <location>
        <begin position="268"/>
        <end position="310"/>
    </location>
</feature>
<evidence type="ECO:0000313" key="3">
    <source>
        <dbReference type="Proteomes" id="UP001620626"/>
    </source>
</evidence>
<keyword evidence="3" id="KW-1185">Reference proteome</keyword>
<accession>A0ABD2HX66</accession>
<gene>
    <name evidence="2" type="ORF">niasHT_032537</name>
</gene>
<dbReference type="EMBL" id="JBICBT010001361">
    <property type="protein sequence ID" value="KAL3071296.1"/>
    <property type="molecule type" value="Genomic_DNA"/>
</dbReference>
<organism evidence="2 3">
    <name type="scientific">Heterodera trifolii</name>
    <dbReference type="NCBI Taxonomy" id="157864"/>
    <lineage>
        <taxon>Eukaryota</taxon>
        <taxon>Metazoa</taxon>
        <taxon>Ecdysozoa</taxon>
        <taxon>Nematoda</taxon>
        <taxon>Chromadorea</taxon>
        <taxon>Rhabditida</taxon>
        <taxon>Tylenchina</taxon>
        <taxon>Tylenchomorpha</taxon>
        <taxon>Tylenchoidea</taxon>
        <taxon>Heteroderidae</taxon>
        <taxon>Heteroderinae</taxon>
        <taxon>Heterodera</taxon>
    </lineage>
</organism>
<dbReference type="AlphaFoldDB" id="A0ABD2HX66"/>
<name>A0ABD2HX66_9BILA</name>
<sequence>MPLTKPHEKDEEEANAPMKTAKKRQRSEAKDDNENNDDGTKSIGTTSTPSPQTPAAAAHEVRGRRFSERLHRKTVRGQAEQLQYWQCHVGEEAGGGGQRRNANATAITNTTRKRAATAESVPAAKAIMPTLSSATTKITPLFATAVPPPSEKRLRLQTFQQIADDFGLRLTALCEQYFFSLLTNASVCLVLTIDPRQQMAKISYEKALGCGALFSQPVELFSFVWPLTDWHQFLWGVRGIFLLFFVGCPRIRMEKRLAIQNANGGTQMMAEETSSAPIVEEPPEQDENDHGNKHTEEENEASGTSNDTFSVTVSHPDLRLERIAGDLLLRLVIVPGKHIQLSPHEQQHTKNRTKQKGDECLTFEDFNVANDDRGWVRVIEGGGVRKNGQRKATRTENWLKICRELFTYAIIGKSAAVFQEIFPRGTNGGRAQNNSRQIK</sequence>
<feature type="compositionally biased region" description="Polar residues" evidence="1">
    <location>
        <begin position="301"/>
        <end position="310"/>
    </location>
</feature>
<evidence type="ECO:0000313" key="2">
    <source>
        <dbReference type="EMBL" id="KAL3071296.1"/>
    </source>
</evidence>
<feature type="compositionally biased region" description="Low complexity" evidence="1">
    <location>
        <begin position="45"/>
        <end position="58"/>
    </location>
</feature>